<dbReference type="InterPro" id="IPR056981">
    <property type="entry name" value="HEAT_ULK4_RUNKEL"/>
</dbReference>
<evidence type="ECO:0000313" key="2">
    <source>
        <dbReference type="Proteomes" id="UP000186698"/>
    </source>
</evidence>
<sequence length="118" mass="13108">MYTVLIRSVDTGENNLEGAVGQAASDELIRTALSVFEAVTQHPALLTLYHSPVLDCILSPLVSLVCSQNVEWRLFSLRLLAETTSLLVNHEDVGERREKSLQSNRTFLTVARNSLLLQ</sequence>
<dbReference type="RefSeq" id="XP_041423612.1">
    <property type="nucleotide sequence ID" value="XM_041567678.1"/>
</dbReference>
<dbReference type="OrthoDB" id="24822at2759"/>
<evidence type="ECO:0000259" key="1">
    <source>
        <dbReference type="Pfam" id="PF23606"/>
    </source>
</evidence>
<name>A0A8J1L249_XENLA</name>
<keyword evidence="2" id="KW-1185">Reference proteome</keyword>
<dbReference type="PANTHER" id="PTHR46240:SF1">
    <property type="entry name" value="SERINE_THREONINE-PROTEIN KINASE ULK4"/>
    <property type="match status" value="1"/>
</dbReference>
<feature type="domain" description="Serine/threonine-protein kinase ULK4/RUNKEL HEAT repeats" evidence="1">
    <location>
        <begin position="5"/>
        <end position="116"/>
    </location>
</feature>
<protein>
    <submittedName>
        <fullName evidence="3">Serine/threonine-protein kinase ULK4-like</fullName>
    </submittedName>
</protein>
<accession>A0A8J1L249</accession>
<dbReference type="KEGG" id="xla:121395094"/>
<dbReference type="GeneID" id="121395094"/>
<dbReference type="InterPro" id="IPR045906">
    <property type="entry name" value="ULK4"/>
</dbReference>
<dbReference type="CTD" id="121395094"/>
<dbReference type="PANTHER" id="PTHR46240">
    <property type="entry name" value="SER/THR PROTEIN KINASE ULK4"/>
    <property type="match status" value="1"/>
</dbReference>
<proteinExistence type="predicted"/>
<evidence type="ECO:0000313" key="3">
    <source>
        <dbReference type="RefSeq" id="XP_041423612.1"/>
    </source>
</evidence>
<reference evidence="3" key="1">
    <citation type="submission" date="2025-08" db="UniProtKB">
        <authorList>
            <consortium name="RefSeq"/>
        </authorList>
    </citation>
    <scope>IDENTIFICATION</scope>
    <source>
        <strain evidence="3">J_2021</strain>
        <tissue evidence="3">Erythrocytes</tissue>
    </source>
</reference>
<dbReference type="AlphaFoldDB" id="A0A8J1L249"/>
<dbReference type="Proteomes" id="UP000186698">
    <property type="component" value="Chromosome 6S"/>
</dbReference>
<gene>
    <name evidence="3" type="primary">LOC121395094</name>
</gene>
<dbReference type="Pfam" id="PF23606">
    <property type="entry name" value="HEAT_ULK4"/>
    <property type="match status" value="1"/>
</dbReference>
<organism evidence="2 3">
    <name type="scientific">Xenopus laevis</name>
    <name type="common">African clawed frog</name>
    <dbReference type="NCBI Taxonomy" id="8355"/>
    <lineage>
        <taxon>Eukaryota</taxon>
        <taxon>Metazoa</taxon>
        <taxon>Chordata</taxon>
        <taxon>Craniata</taxon>
        <taxon>Vertebrata</taxon>
        <taxon>Euteleostomi</taxon>
        <taxon>Amphibia</taxon>
        <taxon>Batrachia</taxon>
        <taxon>Anura</taxon>
        <taxon>Pipoidea</taxon>
        <taxon>Pipidae</taxon>
        <taxon>Xenopodinae</taxon>
        <taxon>Xenopus</taxon>
        <taxon>Xenopus</taxon>
    </lineage>
</organism>